<organism evidence="2 3">
    <name type="scientific">Geobacter argillaceus</name>
    <dbReference type="NCBI Taxonomy" id="345631"/>
    <lineage>
        <taxon>Bacteria</taxon>
        <taxon>Pseudomonadati</taxon>
        <taxon>Thermodesulfobacteriota</taxon>
        <taxon>Desulfuromonadia</taxon>
        <taxon>Geobacterales</taxon>
        <taxon>Geobacteraceae</taxon>
        <taxon>Geobacter</taxon>
    </lineage>
</organism>
<dbReference type="EMBL" id="VLLN01000031">
    <property type="protein sequence ID" value="TWJ14060.1"/>
    <property type="molecule type" value="Genomic_DNA"/>
</dbReference>
<keyword evidence="3" id="KW-1185">Reference proteome</keyword>
<keyword evidence="1" id="KW-0732">Signal</keyword>
<dbReference type="GO" id="GO:0009055">
    <property type="term" value="F:electron transfer activity"/>
    <property type="evidence" value="ECO:0007669"/>
    <property type="project" value="InterPro"/>
</dbReference>
<gene>
    <name evidence="2" type="ORF">JN12_03559</name>
</gene>
<dbReference type="Gene3D" id="1.10.760.10">
    <property type="entry name" value="Cytochrome c-like domain"/>
    <property type="match status" value="1"/>
</dbReference>
<dbReference type="SUPFAM" id="SSF46626">
    <property type="entry name" value="Cytochrome c"/>
    <property type="match status" value="1"/>
</dbReference>
<dbReference type="GO" id="GO:0020037">
    <property type="term" value="F:heme binding"/>
    <property type="evidence" value="ECO:0007669"/>
    <property type="project" value="InterPro"/>
</dbReference>
<evidence type="ECO:0000256" key="1">
    <source>
        <dbReference type="SAM" id="SignalP"/>
    </source>
</evidence>
<dbReference type="OrthoDB" id="5396632at2"/>
<dbReference type="AlphaFoldDB" id="A0A562V839"/>
<reference evidence="2 3" key="1">
    <citation type="submission" date="2019-07" db="EMBL/GenBank/DDBJ databases">
        <title>Genomic Encyclopedia of Archaeal and Bacterial Type Strains, Phase II (KMG-II): from individual species to whole genera.</title>
        <authorList>
            <person name="Goeker M."/>
        </authorList>
    </citation>
    <scope>NUCLEOTIDE SEQUENCE [LARGE SCALE GENOMIC DNA]</scope>
    <source>
        <strain evidence="2 3">ATCC BAA-1139</strain>
    </source>
</reference>
<sequence length="119" mass="13323">MRTIIALTMLLVMLTVPAHAKLKTIGQVDHQEFDQSSFPQKMKEAYSLMKSKCLVCHTMERTVMAVTTGIAPISSTVFDKSAARTYCNKMLKKPNANMSKQDVKIIVDLLNYLLDQAAK</sequence>
<dbReference type="Proteomes" id="UP000319449">
    <property type="component" value="Unassembled WGS sequence"/>
</dbReference>
<feature type="chain" id="PRO_5022160050" description="Cytochrome c domain-containing protein" evidence="1">
    <location>
        <begin position="21"/>
        <end position="119"/>
    </location>
</feature>
<dbReference type="RefSeq" id="WP_145025267.1">
    <property type="nucleotide sequence ID" value="NZ_VLLN01000031.1"/>
</dbReference>
<dbReference type="InterPro" id="IPR036909">
    <property type="entry name" value="Cyt_c-like_dom_sf"/>
</dbReference>
<comment type="caution">
    <text evidence="2">The sequence shown here is derived from an EMBL/GenBank/DDBJ whole genome shotgun (WGS) entry which is preliminary data.</text>
</comment>
<name>A0A562V839_9BACT</name>
<evidence type="ECO:0008006" key="4">
    <source>
        <dbReference type="Google" id="ProtNLM"/>
    </source>
</evidence>
<protein>
    <recommendedName>
        <fullName evidence="4">Cytochrome c domain-containing protein</fullName>
    </recommendedName>
</protein>
<feature type="signal peptide" evidence="1">
    <location>
        <begin position="1"/>
        <end position="20"/>
    </location>
</feature>
<evidence type="ECO:0000313" key="2">
    <source>
        <dbReference type="EMBL" id="TWJ14060.1"/>
    </source>
</evidence>
<accession>A0A562V839</accession>
<evidence type="ECO:0000313" key="3">
    <source>
        <dbReference type="Proteomes" id="UP000319449"/>
    </source>
</evidence>
<proteinExistence type="predicted"/>